<dbReference type="InterPro" id="IPR045633">
    <property type="entry name" value="DUF6414"/>
</dbReference>
<dbReference type="Pfam" id="PF19952">
    <property type="entry name" value="DUF6414"/>
    <property type="match status" value="1"/>
</dbReference>
<gene>
    <name evidence="1" type="ORF">EJP82_02345</name>
</gene>
<proteinExistence type="predicted"/>
<dbReference type="OrthoDB" id="2961986at2"/>
<evidence type="ECO:0000313" key="1">
    <source>
        <dbReference type="EMBL" id="RUT48003.1"/>
    </source>
</evidence>
<protein>
    <submittedName>
        <fullName evidence="1">Uncharacterized protein</fullName>
    </submittedName>
</protein>
<dbReference type="RefSeq" id="WP_127190422.1">
    <property type="nucleotide sequence ID" value="NZ_RZNY01000002.1"/>
</dbReference>
<evidence type="ECO:0000313" key="2">
    <source>
        <dbReference type="Proteomes" id="UP000279446"/>
    </source>
</evidence>
<dbReference type="AlphaFoldDB" id="A0A3S1BRI8"/>
<sequence length="264" mass="30143">MILRNFLYLDTSVLNDYLSTIEGFIEEGPIDQTETEKSNKSGKANIKFAEGNLQAETSTETRQKIARTDASKFNNLYDYLAKENLNQFLDAFDDEIWRQIRRGEIIEVPSSITISKVFKMTQDLQSMSPMIDIMQAFGQEPFKDKQESNMFAGISSLGEHATKQNIPIIFESESTRGYSFYTRLQRQYLKTDISNLEGEADILGKVQKIIPKGKQEEVFSIVPAFDSFLSREQKRKMLSDKKGKNLSDFIKGPAIVVTPIAIYR</sequence>
<comment type="caution">
    <text evidence="1">The sequence shown here is derived from an EMBL/GenBank/DDBJ whole genome shotgun (WGS) entry which is preliminary data.</text>
</comment>
<reference evidence="1 2" key="1">
    <citation type="submission" date="2018-12" db="EMBL/GenBank/DDBJ databases">
        <authorList>
            <person name="Sun L."/>
            <person name="Chen Z."/>
        </authorList>
    </citation>
    <scope>NUCLEOTIDE SEQUENCE [LARGE SCALE GENOMIC DNA]</scope>
    <source>
        <strain evidence="1 2">DSM 15890</strain>
    </source>
</reference>
<organism evidence="1 2">
    <name type="scientific">Paenibacillus anaericanus</name>
    <dbReference type="NCBI Taxonomy" id="170367"/>
    <lineage>
        <taxon>Bacteria</taxon>
        <taxon>Bacillati</taxon>
        <taxon>Bacillota</taxon>
        <taxon>Bacilli</taxon>
        <taxon>Bacillales</taxon>
        <taxon>Paenibacillaceae</taxon>
        <taxon>Paenibacillus</taxon>
    </lineage>
</organism>
<dbReference type="EMBL" id="RZNY01000002">
    <property type="protein sequence ID" value="RUT48003.1"/>
    <property type="molecule type" value="Genomic_DNA"/>
</dbReference>
<dbReference type="Proteomes" id="UP000279446">
    <property type="component" value="Unassembled WGS sequence"/>
</dbReference>
<name>A0A3S1BRI8_9BACL</name>
<accession>A0A3S1BRI8</accession>
<keyword evidence="2" id="KW-1185">Reference proteome</keyword>